<gene>
    <name evidence="1" type="ORF">SAMN02745716_2141</name>
</gene>
<keyword evidence="2" id="KW-1185">Reference proteome</keyword>
<dbReference type="Proteomes" id="UP000222056">
    <property type="component" value="Unassembled WGS sequence"/>
</dbReference>
<protein>
    <submittedName>
        <fullName evidence="1">Uncharacterized protein</fullName>
    </submittedName>
</protein>
<accession>A0A1H6G341</accession>
<dbReference type="RefSeq" id="WP_093119095.1">
    <property type="nucleotide sequence ID" value="NZ_FNWJ01000004.1"/>
</dbReference>
<evidence type="ECO:0000313" key="2">
    <source>
        <dbReference type="Proteomes" id="UP000222056"/>
    </source>
</evidence>
<dbReference type="AlphaFoldDB" id="A0A1H6G341"/>
<evidence type="ECO:0000313" key="1">
    <source>
        <dbReference type="EMBL" id="SEH16315.1"/>
    </source>
</evidence>
<organism evidence="1 2">
    <name type="scientific">Thermoleophilum album</name>
    <dbReference type="NCBI Taxonomy" id="29539"/>
    <lineage>
        <taxon>Bacteria</taxon>
        <taxon>Bacillati</taxon>
        <taxon>Actinomycetota</taxon>
        <taxon>Thermoleophilia</taxon>
        <taxon>Thermoleophilales</taxon>
        <taxon>Thermoleophilaceae</taxon>
        <taxon>Thermoleophilum</taxon>
    </lineage>
</organism>
<dbReference type="EMBL" id="FNWJ01000004">
    <property type="protein sequence ID" value="SEH16315.1"/>
    <property type="molecule type" value="Genomic_DNA"/>
</dbReference>
<proteinExistence type="predicted"/>
<sequence length="275" mass="31236">MSRLAVLDDCKETKCHPIFAVGGLVVDLEKLADVEQQWLDGKTSAGLQPDRHLKFANAAPEVCRALFGVIGRMPIQALAVLLEDFRPRRMRLPSSTTRRDIYVYRQAFEYALQRLSRQFTEGSPRPHLVAFDQRDDFAELEEVYSRCYRGDWPVGKEQNWPALKDVGFTAGLIRLAHGPLHEIADFIVGGLTLFAGVRCAKHRGKAVDEGRRAKHDVCRAIVPLFPRRSDNRRRLGWSVVTHTRELTGKELLKNKLEEWLDALERAPAVGRTEGR</sequence>
<name>A0A1H6G341_THEAL</name>
<reference evidence="2" key="1">
    <citation type="submission" date="2016-10" db="EMBL/GenBank/DDBJ databases">
        <authorList>
            <person name="Varghese N."/>
            <person name="Submissions S."/>
        </authorList>
    </citation>
    <scope>NUCLEOTIDE SEQUENCE [LARGE SCALE GENOMIC DNA]</scope>
    <source>
        <strain evidence="2">ATCC 35263</strain>
    </source>
</reference>
<dbReference type="STRING" id="29539.SAMN02745716_2141"/>